<dbReference type="EMBL" id="CM000763">
    <property type="protein sequence ID" value="KXG31115.1"/>
    <property type="molecule type" value="Genomic_DNA"/>
</dbReference>
<reference evidence="2" key="2">
    <citation type="journal article" date="2018" name="Plant J.">
        <title>The Sorghum bicolor reference genome: improved assembly, gene annotations, a transcriptome atlas, and signatures of genome organization.</title>
        <authorList>
            <person name="McCormick R.F."/>
            <person name="Truong S.K."/>
            <person name="Sreedasyam A."/>
            <person name="Jenkins J."/>
            <person name="Shu S."/>
            <person name="Sims D."/>
            <person name="Kennedy M."/>
            <person name="Amirebrahimi M."/>
            <person name="Weers B.D."/>
            <person name="McKinley B."/>
            <person name="Mattison A."/>
            <person name="Morishige D.T."/>
            <person name="Grimwood J."/>
            <person name="Schmutz J."/>
            <person name="Mullet J.E."/>
        </authorList>
    </citation>
    <scope>NUCLEOTIDE SEQUENCE [LARGE SCALE GENOMIC DNA]</scope>
    <source>
        <strain evidence="2">cv. BTx623</strain>
    </source>
</reference>
<dbReference type="Proteomes" id="UP000000768">
    <property type="component" value="Chromosome 4"/>
</dbReference>
<gene>
    <name evidence="1" type="ORF">SORBI_3004G300400</name>
</gene>
<accession>A0A194YTF6</accession>
<dbReference type="Gramene" id="KXG31115">
    <property type="protein sequence ID" value="KXG31115"/>
    <property type="gene ID" value="SORBI_3004G300400"/>
</dbReference>
<protein>
    <submittedName>
        <fullName evidence="1">Uncharacterized protein</fullName>
    </submittedName>
</protein>
<proteinExistence type="predicted"/>
<reference evidence="1 2" key="1">
    <citation type="journal article" date="2009" name="Nature">
        <title>The Sorghum bicolor genome and the diversification of grasses.</title>
        <authorList>
            <person name="Paterson A.H."/>
            <person name="Bowers J.E."/>
            <person name="Bruggmann R."/>
            <person name="Dubchak I."/>
            <person name="Grimwood J."/>
            <person name="Gundlach H."/>
            <person name="Haberer G."/>
            <person name="Hellsten U."/>
            <person name="Mitros T."/>
            <person name="Poliakov A."/>
            <person name="Schmutz J."/>
            <person name="Spannagl M."/>
            <person name="Tang H."/>
            <person name="Wang X."/>
            <person name="Wicker T."/>
            <person name="Bharti A.K."/>
            <person name="Chapman J."/>
            <person name="Feltus F.A."/>
            <person name="Gowik U."/>
            <person name="Grigoriev I.V."/>
            <person name="Lyons E."/>
            <person name="Maher C.A."/>
            <person name="Martis M."/>
            <person name="Narechania A."/>
            <person name="Otillar R.P."/>
            <person name="Penning B.W."/>
            <person name="Salamov A.A."/>
            <person name="Wang Y."/>
            <person name="Zhang L."/>
            <person name="Carpita N.C."/>
            <person name="Freeling M."/>
            <person name="Gingle A.R."/>
            <person name="Hash C.T."/>
            <person name="Keller B."/>
            <person name="Klein P."/>
            <person name="Kresovich S."/>
            <person name="McCann M.C."/>
            <person name="Ming R."/>
            <person name="Peterson D.G."/>
            <person name="Mehboob-ur-Rahman"/>
            <person name="Ware D."/>
            <person name="Westhoff P."/>
            <person name="Mayer K.F."/>
            <person name="Messing J."/>
            <person name="Rokhsar D.S."/>
        </authorList>
    </citation>
    <scope>NUCLEOTIDE SEQUENCE [LARGE SCALE GENOMIC DNA]</scope>
    <source>
        <strain evidence="2">cv. BTx623</strain>
    </source>
</reference>
<organism evidence="1 2">
    <name type="scientific">Sorghum bicolor</name>
    <name type="common">Sorghum</name>
    <name type="synonym">Sorghum vulgare</name>
    <dbReference type="NCBI Taxonomy" id="4558"/>
    <lineage>
        <taxon>Eukaryota</taxon>
        <taxon>Viridiplantae</taxon>
        <taxon>Streptophyta</taxon>
        <taxon>Embryophyta</taxon>
        <taxon>Tracheophyta</taxon>
        <taxon>Spermatophyta</taxon>
        <taxon>Magnoliopsida</taxon>
        <taxon>Liliopsida</taxon>
        <taxon>Poales</taxon>
        <taxon>Poaceae</taxon>
        <taxon>PACMAD clade</taxon>
        <taxon>Panicoideae</taxon>
        <taxon>Andropogonodae</taxon>
        <taxon>Andropogoneae</taxon>
        <taxon>Sorghinae</taxon>
        <taxon>Sorghum</taxon>
    </lineage>
</organism>
<name>A0A194YTF6_SORBI</name>
<keyword evidence="2" id="KW-1185">Reference proteome</keyword>
<evidence type="ECO:0000313" key="2">
    <source>
        <dbReference type="Proteomes" id="UP000000768"/>
    </source>
</evidence>
<sequence>MAEGPAGGAFPEQQHTMLICCPYFGHCPFGVPCAAGSTALHMHGRRSMHGYCMGKANLTVRPVFVLRASIIVDCKLIKY</sequence>
<evidence type="ECO:0000313" key="1">
    <source>
        <dbReference type="EMBL" id="KXG31115.1"/>
    </source>
</evidence>
<dbReference type="AlphaFoldDB" id="A0A194YTF6"/>
<dbReference type="InParanoid" id="A0A194YTF6"/>